<comment type="similarity">
    <text evidence="2">Belongs to the MscS (TC 1.A.23) family.</text>
</comment>
<dbReference type="InterPro" id="IPR049142">
    <property type="entry name" value="MS_channel_1st"/>
</dbReference>
<feature type="transmembrane region" description="Helical" evidence="8">
    <location>
        <begin position="101"/>
        <end position="121"/>
    </location>
</feature>
<feature type="transmembrane region" description="Helical" evidence="8">
    <location>
        <begin position="28"/>
        <end position="49"/>
    </location>
</feature>
<gene>
    <name evidence="11" type="ORF">ERX35_005345</name>
    <name evidence="12" type="ORF">KFV11_11390</name>
</gene>
<dbReference type="SUPFAM" id="SSF82689">
    <property type="entry name" value="Mechanosensitive channel protein MscS (YggB), C-terminal domain"/>
    <property type="match status" value="1"/>
</dbReference>
<dbReference type="KEGG" id="mequ:KFV11_11390"/>
<evidence type="ECO:0000256" key="5">
    <source>
        <dbReference type="ARBA" id="ARBA00022989"/>
    </source>
</evidence>
<reference evidence="11 13" key="1">
    <citation type="submission" date="2019-09" db="EMBL/GenBank/DDBJ databases">
        <authorList>
            <person name="Mazhar S."/>
            <person name="Altermann E."/>
            <person name="Hill C."/>
            <person name="Mcauliffe O."/>
        </authorList>
    </citation>
    <scope>NUCLEOTIDE SEQUENCE [LARGE SCALE GENOMIC DNA]</scope>
    <source>
        <strain evidence="11 13">ATCC 51831</strain>
    </source>
</reference>
<dbReference type="Proteomes" id="UP000295735">
    <property type="component" value="Unassembled WGS sequence"/>
</dbReference>
<dbReference type="PANTHER" id="PTHR30460">
    <property type="entry name" value="MODERATE CONDUCTANCE MECHANOSENSITIVE CHANNEL YBIO"/>
    <property type="match status" value="1"/>
</dbReference>
<dbReference type="Pfam" id="PF00924">
    <property type="entry name" value="MS_channel_2nd"/>
    <property type="match status" value="1"/>
</dbReference>
<dbReference type="SUPFAM" id="SSF82861">
    <property type="entry name" value="Mechanosensitive channel protein MscS (YggB), transmembrane region"/>
    <property type="match status" value="1"/>
</dbReference>
<name>A0A9Q9BQT0_9STAP</name>
<evidence type="ECO:0000313" key="14">
    <source>
        <dbReference type="Proteomes" id="UP001057381"/>
    </source>
</evidence>
<dbReference type="AlphaFoldDB" id="A0A9Q9BQT0"/>
<organism evidence="12 14">
    <name type="scientific">Macrococcus equipercicus</name>
    <dbReference type="NCBI Taxonomy" id="69967"/>
    <lineage>
        <taxon>Bacteria</taxon>
        <taxon>Bacillati</taxon>
        <taxon>Bacillota</taxon>
        <taxon>Bacilli</taxon>
        <taxon>Bacillales</taxon>
        <taxon>Staphylococcaceae</taxon>
        <taxon>Macrococcus</taxon>
    </lineage>
</organism>
<dbReference type="PANTHER" id="PTHR30460:SF0">
    <property type="entry name" value="MODERATE CONDUCTANCE MECHANOSENSITIVE CHANNEL YBIO"/>
    <property type="match status" value="1"/>
</dbReference>
<comment type="function">
    <text evidence="7">May play a role in resistance to osmotic downshock.</text>
</comment>
<feature type="domain" description="Mechanosensitive ion channel MscS" evidence="9">
    <location>
        <begin position="119"/>
        <end position="188"/>
    </location>
</feature>
<keyword evidence="4 8" id="KW-0812">Transmembrane</keyword>
<dbReference type="Gene3D" id="2.30.30.60">
    <property type="match status" value="1"/>
</dbReference>
<keyword evidence="3" id="KW-1003">Cell membrane</keyword>
<evidence type="ECO:0000256" key="4">
    <source>
        <dbReference type="ARBA" id="ARBA00022692"/>
    </source>
</evidence>
<dbReference type="InterPro" id="IPR045276">
    <property type="entry name" value="YbiO_bact"/>
</dbReference>
<proteinExistence type="inferred from homology"/>
<evidence type="ECO:0000256" key="6">
    <source>
        <dbReference type="ARBA" id="ARBA00023136"/>
    </source>
</evidence>
<dbReference type="FunFam" id="1.10.287.1260:FF:000005">
    <property type="entry name" value="Mechanosensitive ion channel family protein"/>
    <property type="match status" value="1"/>
</dbReference>
<dbReference type="EMBL" id="SCWC02000003">
    <property type="protein sequence ID" value="KAA1039505.1"/>
    <property type="molecule type" value="Genomic_DNA"/>
</dbReference>
<keyword evidence="6 8" id="KW-0472">Membrane</keyword>
<evidence type="ECO:0000313" key="11">
    <source>
        <dbReference type="EMBL" id="KAA1039505.1"/>
    </source>
</evidence>
<dbReference type="OrthoDB" id="9809206at2"/>
<evidence type="ECO:0000313" key="13">
    <source>
        <dbReference type="Proteomes" id="UP000295735"/>
    </source>
</evidence>
<evidence type="ECO:0000256" key="2">
    <source>
        <dbReference type="ARBA" id="ARBA00008017"/>
    </source>
</evidence>
<dbReference type="FunFam" id="2.30.30.60:FF:000001">
    <property type="entry name" value="MscS Mechanosensitive ion channel"/>
    <property type="match status" value="1"/>
</dbReference>
<dbReference type="RefSeq" id="WP_149458901.1">
    <property type="nucleotide sequence ID" value="NZ_CP073809.1"/>
</dbReference>
<evidence type="ECO:0000256" key="7">
    <source>
        <dbReference type="ARBA" id="ARBA00059688"/>
    </source>
</evidence>
<evidence type="ECO:0000313" key="12">
    <source>
        <dbReference type="EMBL" id="UTH13789.1"/>
    </source>
</evidence>
<sequence>MNYFNEFMQEVVKPFTDPELWTMILKNIFWAVVTIILAMVVVKLVHKFIEQFFNVRRRSNLSHSEKRDITLVKLLQNIASYVVWFIVITTILSNFGIKVESIIAGAGVAGIAIGFGAQTLVKDIITGFFIIFENQFDVGDYVRINTTGTKVAEGTVQSIGLRSTRIRSFTGELTILPNGTMNEIVNFSVNNSVAVFEVSVSSDENLRDVEQLLESYLESLQEKYEELTAVPDILGVEMVKAGEAVIKIAAETLPNNHAKIARLLRRDLKDFLDAHGIKAPVPRMVMYNQPKGGPGDGQ</sequence>
<evidence type="ECO:0000259" key="9">
    <source>
        <dbReference type="Pfam" id="PF00924"/>
    </source>
</evidence>
<dbReference type="GO" id="GO:0008381">
    <property type="term" value="F:mechanosensitive monoatomic ion channel activity"/>
    <property type="evidence" value="ECO:0007669"/>
    <property type="project" value="InterPro"/>
</dbReference>
<evidence type="ECO:0000256" key="3">
    <source>
        <dbReference type="ARBA" id="ARBA00022475"/>
    </source>
</evidence>
<dbReference type="SUPFAM" id="SSF50182">
    <property type="entry name" value="Sm-like ribonucleoproteins"/>
    <property type="match status" value="1"/>
</dbReference>
<reference evidence="12" key="2">
    <citation type="submission" date="2021-04" db="EMBL/GenBank/DDBJ databases">
        <title>Complete Genome Sequences of Macrococcus spp. from dog and cattle.</title>
        <authorList>
            <person name="Schwendener S."/>
            <person name="Perreten V."/>
        </authorList>
    </citation>
    <scope>NUCLEOTIDE SEQUENCE</scope>
    <source>
        <strain evidence="12">Epi0143-OL</strain>
    </source>
</reference>
<protein>
    <submittedName>
        <fullName evidence="12">Mechanosensitive ion channel family protein</fullName>
    </submittedName>
</protein>
<dbReference type="InterPro" id="IPR006685">
    <property type="entry name" value="MscS_channel_2nd"/>
</dbReference>
<dbReference type="InterPro" id="IPR011066">
    <property type="entry name" value="MscS_channel_C_sf"/>
</dbReference>
<dbReference type="Gene3D" id="3.30.70.100">
    <property type="match status" value="1"/>
</dbReference>
<keyword evidence="13" id="KW-1185">Reference proteome</keyword>
<dbReference type="InterPro" id="IPR010920">
    <property type="entry name" value="LSM_dom_sf"/>
</dbReference>
<dbReference type="InterPro" id="IPR023408">
    <property type="entry name" value="MscS_beta-dom_sf"/>
</dbReference>
<dbReference type="Gene3D" id="1.10.287.1260">
    <property type="match status" value="1"/>
</dbReference>
<feature type="transmembrane region" description="Helical" evidence="8">
    <location>
        <begin position="70"/>
        <end position="95"/>
    </location>
</feature>
<dbReference type="Proteomes" id="UP001057381">
    <property type="component" value="Chromosome"/>
</dbReference>
<dbReference type="Pfam" id="PF21088">
    <property type="entry name" value="MS_channel_1st"/>
    <property type="match status" value="1"/>
</dbReference>
<evidence type="ECO:0000256" key="1">
    <source>
        <dbReference type="ARBA" id="ARBA00004651"/>
    </source>
</evidence>
<evidence type="ECO:0000259" key="10">
    <source>
        <dbReference type="Pfam" id="PF21088"/>
    </source>
</evidence>
<dbReference type="EMBL" id="CP073809">
    <property type="protein sequence ID" value="UTH13789.1"/>
    <property type="molecule type" value="Genomic_DNA"/>
</dbReference>
<accession>A0A9Q9BQT0</accession>
<feature type="domain" description="Mechanosensitive ion channel transmembrane helices 2/3" evidence="10">
    <location>
        <begin position="77"/>
        <end position="118"/>
    </location>
</feature>
<evidence type="ECO:0000256" key="8">
    <source>
        <dbReference type="SAM" id="Phobius"/>
    </source>
</evidence>
<dbReference type="GO" id="GO:0005886">
    <property type="term" value="C:plasma membrane"/>
    <property type="evidence" value="ECO:0007669"/>
    <property type="project" value="UniProtKB-SubCell"/>
</dbReference>
<keyword evidence="5 8" id="KW-1133">Transmembrane helix</keyword>
<comment type="subcellular location">
    <subcellularLocation>
        <location evidence="1">Cell membrane</location>
        <topology evidence="1">Multi-pass membrane protein</topology>
    </subcellularLocation>
</comment>
<dbReference type="InterPro" id="IPR011014">
    <property type="entry name" value="MscS_channel_TM-2"/>
</dbReference>